<protein>
    <submittedName>
        <fullName evidence="1">Uncharacterized protein</fullName>
    </submittedName>
</protein>
<gene>
    <name evidence="1" type="ORF">SDC9_174592</name>
</gene>
<sequence>MGNLFVGGLRGIRFDVHDQRLQAGRLDGRHAILDLFLACRCKQDLHIVRAAGRRAEHLEIQIHLIEREGNDLVGLGLHLVLQVDPLEAGRGQDLFGDDGRRRQCQGHILDPRPQILPSGPQSIGHLIEIGDIAVCHGILGQGLDDVAFHPQHAFPCVGQLHQFDRSRTDVEPQDGQTLGRQPV</sequence>
<dbReference type="AlphaFoldDB" id="A0A645GKB9"/>
<proteinExistence type="predicted"/>
<organism evidence="1">
    <name type="scientific">bioreactor metagenome</name>
    <dbReference type="NCBI Taxonomy" id="1076179"/>
    <lineage>
        <taxon>unclassified sequences</taxon>
        <taxon>metagenomes</taxon>
        <taxon>ecological metagenomes</taxon>
    </lineage>
</organism>
<name>A0A645GKB9_9ZZZZ</name>
<comment type="caution">
    <text evidence="1">The sequence shown here is derived from an EMBL/GenBank/DDBJ whole genome shotgun (WGS) entry which is preliminary data.</text>
</comment>
<accession>A0A645GKB9</accession>
<dbReference type="EMBL" id="VSSQ01076955">
    <property type="protein sequence ID" value="MPN27165.1"/>
    <property type="molecule type" value="Genomic_DNA"/>
</dbReference>
<evidence type="ECO:0000313" key="1">
    <source>
        <dbReference type="EMBL" id="MPN27165.1"/>
    </source>
</evidence>
<reference evidence="1" key="1">
    <citation type="submission" date="2019-08" db="EMBL/GenBank/DDBJ databases">
        <authorList>
            <person name="Kucharzyk K."/>
            <person name="Murdoch R.W."/>
            <person name="Higgins S."/>
            <person name="Loffler F."/>
        </authorList>
    </citation>
    <scope>NUCLEOTIDE SEQUENCE</scope>
</reference>